<feature type="transmembrane region" description="Helical" evidence="1">
    <location>
        <begin position="89"/>
        <end position="108"/>
    </location>
</feature>
<dbReference type="GO" id="GO:0005886">
    <property type="term" value="C:plasma membrane"/>
    <property type="evidence" value="ECO:0007669"/>
    <property type="project" value="TreeGrafter"/>
</dbReference>
<keyword evidence="1" id="KW-0812">Transmembrane</keyword>
<dbReference type="PANTHER" id="PTHR42709:SF11">
    <property type="entry name" value="DEDA FAMILY PROTEIN"/>
    <property type="match status" value="1"/>
</dbReference>
<feature type="transmembrane region" description="Helical" evidence="1">
    <location>
        <begin position="115"/>
        <end position="133"/>
    </location>
</feature>
<dbReference type="PANTHER" id="PTHR42709">
    <property type="entry name" value="ALKALINE PHOSPHATASE LIKE PROTEIN"/>
    <property type="match status" value="1"/>
</dbReference>
<protein>
    <submittedName>
        <fullName evidence="3">DedA family protein</fullName>
    </submittedName>
</protein>
<keyword evidence="4" id="KW-1185">Reference proteome</keyword>
<dbReference type="Pfam" id="PF09335">
    <property type="entry name" value="VTT_dom"/>
    <property type="match status" value="1"/>
</dbReference>
<name>A0A5D0MHI7_9BACT</name>
<comment type="caution">
    <text evidence="3">The sequence shown here is derived from an EMBL/GenBank/DDBJ whole genome shotgun (WGS) entry which is preliminary data.</text>
</comment>
<evidence type="ECO:0000259" key="2">
    <source>
        <dbReference type="Pfam" id="PF09335"/>
    </source>
</evidence>
<dbReference type="Proteomes" id="UP000324143">
    <property type="component" value="Unassembled WGS sequence"/>
</dbReference>
<sequence length="203" mass="23085">MKLIRNLYEWVLHWAHTPYGAIALFVLAFAESSFFPVPPDVLLIALALSVRTKAFKFALICSLGSILGGAFGYYIGYELWYAGTSFSNFANFFFDYIPGFTEPAFLKVVSLYKKYSFLIVFSAGFSPIPYKVFTVTAGVTKINFLNFLLASAVSRSLRFFIVSSLIYKFGKPIKKYIDKYFNKLTLLFVILIILGFVVIKYIF</sequence>
<accession>A0A5D0MHI7</accession>
<dbReference type="AlphaFoldDB" id="A0A5D0MHI7"/>
<feature type="transmembrane region" description="Helical" evidence="1">
    <location>
        <begin position="181"/>
        <end position="202"/>
    </location>
</feature>
<keyword evidence="1" id="KW-0472">Membrane</keyword>
<feature type="transmembrane region" description="Helical" evidence="1">
    <location>
        <begin position="145"/>
        <end position="169"/>
    </location>
</feature>
<evidence type="ECO:0000313" key="4">
    <source>
        <dbReference type="Proteomes" id="UP000324143"/>
    </source>
</evidence>
<dbReference type="InterPro" id="IPR051311">
    <property type="entry name" value="DedA_domain"/>
</dbReference>
<organism evidence="3 4">
    <name type="scientific">Candidatus Mcinerneyibacterium aminivorans</name>
    <dbReference type="NCBI Taxonomy" id="2703815"/>
    <lineage>
        <taxon>Bacteria</taxon>
        <taxon>Candidatus Macinerneyibacteriota</taxon>
        <taxon>Candidatus Mcinerneyibacteria</taxon>
        <taxon>Candidatus Mcinerneyibacteriales</taxon>
        <taxon>Candidatus Mcinerneyibacteriaceae</taxon>
        <taxon>Candidatus Mcinerneyibacterium</taxon>
    </lineage>
</organism>
<feature type="transmembrane region" description="Helical" evidence="1">
    <location>
        <begin position="20"/>
        <end position="45"/>
    </location>
</feature>
<proteinExistence type="predicted"/>
<evidence type="ECO:0000256" key="1">
    <source>
        <dbReference type="SAM" id="Phobius"/>
    </source>
</evidence>
<dbReference type="InterPro" id="IPR032816">
    <property type="entry name" value="VTT_dom"/>
</dbReference>
<reference evidence="3" key="1">
    <citation type="submission" date="2019-08" db="EMBL/GenBank/DDBJ databases">
        <title>Genomic characterization of a novel candidate phylum (ARYD3) from a high temperature, high salinity tertiary oil reservoir in north central Oklahoma, USA.</title>
        <authorList>
            <person name="Youssef N.H."/>
            <person name="Yadav A."/>
            <person name="Elshahed M.S."/>
        </authorList>
    </citation>
    <scope>NUCLEOTIDE SEQUENCE [LARGE SCALE GENOMIC DNA]</scope>
    <source>
        <strain evidence="3">ARYD3</strain>
    </source>
</reference>
<keyword evidence="1" id="KW-1133">Transmembrane helix</keyword>
<evidence type="ECO:0000313" key="3">
    <source>
        <dbReference type="EMBL" id="TYB30971.1"/>
    </source>
</evidence>
<gene>
    <name evidence="3" type="ORF">FXF47_06510</name>
</gene>
<feature type="domain" description="VTT" evidence="2">
    <location>
        <begin position="37"/>
        <end position="167"/>
    </location>
</feature>
<dbReference type="EMBL" id="VSIX01000060">
    <property type="protein sequence ID" value="TYB30971.1"/>
    <property type="molecule type" value="Genomic_DNA"/>
</dbReference>
<feature type="transmembrane region" description="Helical" evidence="1">
    <location>
        <begin position="57"/>
        <end position="77"/>
    </location>
</feature>